<dbReference type="Pfam" id="PF00027">
    <property type="entry name" value="cNMP_binding"/>
    <property type="match status" value="1"/>
</dbReference>
<evidence type="ECO:0000259" key="1">
    <source>
        <dbReference type="PROSITE" id="PS50042"/>
    </source>
</evidence>
<dbReference type="PROSITE" id="PS50042">
    <property type="entry name" value="CNMP_BINDING_3"/>
    <property type="match status" value="1"/>
</dbReference>
<organism evidence="2 3">
    <name type="scientific">Desulfocicer vacuolatum DSM 3385</name>
    <dbReference type="NCBI Taxonomy" id="1121400"/>
    <lineage>
        <taxon>Bacteria</taxon>
        <taxon>Pseudomonadati</taxon>
        <taxon>Thermodesulfobacteriota</taxon>
        <taxon>Desulfobacteria</taxon>
        <taxon>Desulfobacterales</taxon>
        <taxon>Desulfobacteraceae</taxon>
        <taxon>Desulfocicer</taxon>
    </lineage>
</organism>
<dbReference type="InterPro" id="IPR018490">
    <property type="entry name" value="cNMP-bd_dom_sf"/>
</dbReference>
<evidence type="ECO:0000313" key="2">
    <source>
        <dbReference type="EMBL" id="SMC85471.1"/>
    </source>
</evidence>
<dbReference type="RefSeq" id="WP_170923804.1">
    <property type="nucleotide sequence ID" value="NZ_FWXY01000012.1"/>
</dbReference>
<dbReference type="InterPro" id="IPR014710">
    <property type="entry name" value="RmlC-like_jellyroll"/>
</dbReference>
<keyword evidence="3" id="KW-1185">Reference proteome</keyword>
<dbReference type="CDD" id="cd00038">
    <property type="entry name" value="CAP_ED"/>
    <property type="match status" value="1"/>
</dbReference>
<dbReference type="InterPro" id="IPR000595">
    <property type="entry name" value="cNMP-bd_dom"/>
</dbReference>
<dbReference type="AlphaFoldDB" id="A0A1W2CJV1"/>
<dbReference type="STRING" id="1121400.SAMN02746065_11280"/>
<reference evidence="2 3" key="1">
    <citation type="submission" date="2017-04" db="EMBL/GenBank/DDBJ databases">
        <authorList>
            <person name="Afonso C.L."/>
            <person name="Miller P.J."/>
            <person name="Scott M.A."/>
            <person name="Spackman E."/>
            <person name="Goraichik I."/>
            <person name="Dimitrov K.M."/>
            <person name="Suarez D.L."/>
            <person name="Swayne D.E."/>
        </authorList>
    </citation>
    <scope>NUCLEOTIDE SEQUENCE [LARGE SCALE GENOMIC DNA]</scope>
    <source>
        <strain evidence="2 3">DSM 3385</strain>
    </source>
</reference>
<proteinExistence type="predicted"/>
<name>A0A1W2CJV1_9BACT</name>
<accession>A0A1W2CJV1</accession>
<gene>
    <name evidence="2" type="ORF">SAMN02746065_11280</name>
</gene>
<dbReference type="Proteomes" id="UP000192418">
    <property type="component" value="Unassembled WGS sequence"/>
</dbReference>
<evidence type="ECO:0000313" key="3">
    <source>
        <dbReference type="Proteomes" id="UP000192418"/>
    </source>
</evidence>
<dbReference type="EMBL" id="FWXY01000012">
    <property type="protein sequence ID" value="SMC85471.1"/>
    <property type="molecule type" value="Genomic_DNA"/>
</dbReference>
<sequence>MYLTQGDLFWGMDADFVKDVMNQTEKMDFEDGTTIFNQDEAADFFYVLIKGRIKLSIGTQGPVVFMAKDAGMVIGWSSLVGRETYSATALCVSEVKVVKIEKNSFLEKLAKYPSSESLLYKRLAQMLGDRLITLYPSLA</sequence>
<dbReference type="SMART" id="SM00100">
    <property type="entry name" value="cNMP"/>
    <property type="match status" value="1"/>
</dbReference>
<feature type="domain" description="Cyclic nucleotide-binding" evidence="1">
    <location>
        <begin position="8"/>
        <end position="126"/>
    </location>
</feature>
<protein>
    <submittedName>
        <fullName evidence="2">Cyclic nucleotide-binding domain-containing protein</fullName>
    </submittedName>
</protein>
<dbReference type="Gene3D" id="2.60.120.10">
    <property type="entry name" value="Jelly Rolls"/>
    <property type="match status" value="1"/>
</dbReference>
<dbReference type="SUPFAM" id="SSF51206">
    <property type="entry name" value="cAMP-binding domain-like"/>
    <property type="match status" value="1"/>
</dbReference>